<dbReference type="InterPro" id="IPR011009">
    <property type="entry name" value="Kinase-like_dom_sf"/>
</dbReference>
<dbReference type="GO" id="GO:0005524">
    <property type="term" value="F:ATP binding"/>
    <property type="evidence" value="ECO:0007669"/>
    <property type="project" value="UniProtKB-KW"/>
</dbReference>
<keyword evidence="3 6" id="KW-0728">SH3 domain</keyword>
<dbReference type="RefSeq" id="XP_020306460.1">
    <property type="nucleotide sequence ID" value="XM_020449946.1"/>
</dbReference>
<comment type="similarity">
    <text evidence="2">Belongs to the MAGUK family.</text>
</comment>
<dbReference type="SMART" id="SM00219">
    <property type="entry name" value="TyrKc"/>
    <property type="match status" value="1"/>
</dbReference>
<dbReference type="InterPro" id="IPR050716">
    <property type="entry name" value="MAGUK"/>
</dbReference>
<dbReference type="InterPro" id="IPR014775">
    <property type="entry name" value="L27_C"/>
</dbReference>
<dbReference type="OrthoDB" id="336747at2759"/>
<keyword evidence="11" id="KW-0418">Kinase</keyword>
<dbReference type="InterPro" id="IPR000719">
    <property type="entry name" value="Prot_kinase_dom"/>
</dbReference>
<dbReference type="CTD" id="9945779"/>
<dbReference type="Gene3D" id="3.30.200.20">
    <property type="entry name" value="Phosphorylase Kinase, domain 1"/>
    <property type="match status" value="1"/>
</dbReference>
<evidence type="ECO:0000256" key="5">
    <source>
        <dbReference type="ARBA" id="ARBA00022840"/>
    </source>
</evidence>
<dbReference type="InterPro" id="IPR020635">
    <property type="entry name" value="Tyr_kinase_cat_dom"/>
</dbReference>
<dbReference type="Gene3D" id="2.30.30.40">
    <property type="entry name" value="SH3 Domains"/>
    <property type="match status" value="1"/>
</dbReference>
<dbReference type="SMART" id="SM00326">
    <property type="entry name" value="SH3"/>
    <property type="match status" value="1"/>
</dbReference>
<dbReference type="PANTHER" id="PTHR23122">
    <property type="entry name" value="MEMBRANE-ASSOCIATED GUANYLATE KINASE MAGUK"/>
    <property type="match status" value="1"/>
</dbReference>
<evidence type="ECO:0000259" key="10">
    <source>
        <dbReference type="PROSITE" id="PS50106"/>
    </source>
</evidence>
<organism evidence="11">
    <name type="scientific">Loa loa</name>
    <name type="common">Eye worm</name>
    <name type="synonym">Filaria loa</name>
    <dbReference type="NCBI Taxonomy" id="7209"/>
    <lineage>
        <taxon>Eukaryota</taxon>
        <taxon>Metazoa</taxon>
        <taxon>Ecdysozoa</taxon>
        <taxon>Nematoda</taxon>
        <taxon>Chromadorea</taxon>
        <taxon>Rhabditida</taxon>
        <taxon>Spirurina</taxon>
        <taxon>Spiruromorpha</taxon>
        <taxon>Filarioidea</taxon>
        <taxon>Onchocercidae</taxon>
        <taxon>Loa</taxon>
    </lineage>
</organism>
<dbReference type="PROSITE" id="PS50052">
    <property type="entry name" value="GUANYLATE_KINASE_2"/>
    <property type="match status" value="1"/>
</dbReference>
<dbReference type="GO" id="GO:0005886">
    <property type="term" value="C:plasma membrane"/>
    <property type="evidence" value="ECO:0007669"/>
    <property type="project" value="GOC"/>
</dbReference>
<evidence type="ECO:0000259" key="7">
    <source>
        <dbReference type="PROSITE" id="PS50002"/>
    </source>
</evidence>
<evidence type="ECO:0000259" key="9">
    <source>
        <dbReference type="PROSITE" id="PS50052"/>
    </source>
</evidence>
<dbReference type="SUPFAM" id="SSF50156">
    <property type="entry name" value="PDZ domain-like"/>
    <property type="match status" value="1"/>
</dbReference>
<feature type="domain" description="Protein kinase" evidence="8">
    <location>
        <begin position="20"/>
        <end position="285"/>
    </location>
</feature>
<dbReference type="FunFam" id="1.10.510.10:FF:000571">
    <property type="entry name" value="Maternal embryonic leucine zipper kinase"/>
    <property type="match status" value="1"/>
</dbReference>
<dbReference type="CDD" id="cd10831">
    <property type="entry name" value="PDZ_CASK-like"/>
    <property type="match status" value="1"/>
</dbReference>
<dbReference type="Gene3D" id="1.10.510.10">
    <property type="entry name" value="Transferase(Phosphotransferase) domain 1"/>
    <property type="match status" value="1"/>
</dbReference>
<dbReference type="InterPro" id="IPR036034">
    <property type="entry name" value="PDZ_sf"/>
</dbReference>
<dbReference type="Gene3D" id="2.30.42.10">
    <property type="match status" value="1"/>
</dbReference>
<dbReference type="InterPro" id="IPR027417">
    <property type="entry name" value="P-loop_NTPase"/>
</dbReference>
<dbReference type="Pfam" id="PF00595">
    <property type="entry name" value="PDZ"/>
    <property type="match status" value="1"/>
</dbReference>
<dbReference type="PROSITE" id="PS00856">
    <property type="entry name" value="GUANYLATE_KINASE_1"/>
    <property type="match status" value="1"/>
</dbReference>
<dbReference type="SUPFAM" id="SSF50044">
    <property type="entry name" value="SH3-domain"/>
    <property type="match status" value="1"/>
</dbReference>
<dbReference type="PROSITE" id="PS50002">
    <property type="entry name" value="SH3"/>
    <property type="match status" value="1"/>
</dbReference>
<dbReference type="FunFam" id="3.30.63.10:FF:000002">
    <property type="entry name" value="Guanylate kinase 1"/>
    <property type="match status" value="1"/>
</dbReference>
<dbReference type="Gene3D" id="1.10.287.650">
    <property type="entry name" value="L27 domain"/>
    <property type="match status" value="2"/>
</dbReference>
<dbReference type="GO" id="GO:0018991">
    <property type="term" value="P:egg-laying behavior"/>
    <property type="evidence" value="ECO:0007669"/>
    <property type="project" value="EnsemblMetazoa"/>
</dbReference>
<dbReference type="AlphaFoldDB" id="A0A1S0UL86"/>
<dbReference type="GO" id="GO:0097112">
    <property type="term" value="P:gamma-aminobutyric acid receptor clustering"/>
    <property type="evidence" value="ECO:0007669"/>
    <property type="project" value="EnsemblMetazoa"/>
</dbReference>
<dbReference type="FunCoup" id="A0A1S0UL86">
    <property type="interactions" value="1420"/>
</dbReference>
<dbReference type="OMA" id="STKWASF"/>
<dbReference type="SMART" id="SM00228">
    <property type="entry name" value="PDZ"/>
    <property type="match status" value="1"/>
</dbReference>
<protein>
    <submittedName>
        <fullName evidence="11">CAMK/CASK protein kinase</fullName>
    </submittedName>
</protein>
<dbReference type="PROSITE" id="PS50011">
    <property type="entry name" value="PROTEIN_KINASE_DOM"/>
    <property type="match status" value="1"/>
</dbReference>
<dbReference type="SMART" id="SM00072">
    <property type="entry name" value="GuKc"/>
    <property type="match status" value="1"/>
</dbReference>
<evidence type="ECO:0000256" key="3">
    <source>
        <dbReference type="ARBA" id="ARBA00022443"/>
    </source>
</evidence>
<dbReference type="PROSITE" id="PS00109">
    <property type="entry name" value="PROTEIN_KINASE_TYR"/>
    <property type="match status" value="1"/>
</dbReference>
<evidence type="ECO:0000256" key="1">
    <source>
        <dbReference type="ARBA" id="ARBA00001946"/>
    </source>
</evidence>
<keyword evidence="11" id="KW-0808">Transferase</keyword>
<dbReference type="Gene3D" id="6.10.140.620">
    <property type="match status" value="1"/>
</dbReference>
<dbReference type="PROSITE" id="PS50106">
    <property type="entry name" value="PDZ"/>
    <property type="match status" value="1"/>
</dbReference>
<keyword evidence="4" id="KW-0547">Nucleotide-binding</keyword>
<reference evidence="11" key="1">
    <citation type="submission" date="2012-04" db="EMBL/GenBank/DDBJ databases">
        <title>The Genome Sequence of Loa loa.</title>
        <authorList>
            <consortium name="The Broad Institute Genome Sequencing Platform"/>
            <consortium name="Broad Institute Genome Sequencing Center for Infectious Disease"/>
            <person name="Nutman T.B."/>
            <person name="Fink D.L."/>
            <person name="Russ C."/>
            <person name="Young S."/>
            <person name="Zeng Q."/>
            <person name="Gargeya S."/>
            <person name="Alvarado L."/>
            <person name="Berlin A."/>
            <person name="Chapman S.B."/>
            <person name="Chen Z."/>
            <person name="Freedman E."/>
            <person name="Gellesch M."/>
            <person name="Goldberg J."/>
            <person name="Griggs A."/>
            <person name="Gujja S."/>
            <person name="Heilman E.R."/>
            <person name="Heiman D."/>
            <person name="Howarth C."/>
            <person name="Mehta T."/>
            <person name="Neiman D."/>
            <person name="Pearson M."/>
            <person name="Roberts A."/>
            <person name="Saif S."/>
            <person name="Shea T."/>
            <person name="Shenoy N."/>
            <person name="Sisk P."/>
            <person name="Stolte C."/>
            <person name="Sykes S."/>
            <person name="White J."/>
            <person name="Yandava C."/>
            <person name="Haas B."/>
            <person name="Henn M.R."/>
            <person name="Nusbaum C."/>
            <person name="Birren B."/>
        </authorList>
    </citation>
    <scope>NUCLEOTIDE SEQUENCE [LARGE SCALE GENOMIC DNA]</scope>
</reference>
<feature type="domain" description="PDZ" evidence="10">
    <location>
        <begin position="589"/>
        <end position="670"/>
    </location>
</feature>
<dbReference type="InterPro" id="IPR008144">
    <property type="entry name" value="Guanylate_kin-like_dom"/>
</dbReference>
<evidence type="ECO:0000259" key="8">
    <source>
        <dbReference type="PROSITE" id="PS50011"/>
    </source>
</evidence>
<dbReference type="InParanoid" id="A0A1S0UL86"/>
<dbReference type="GO" id="GO:1903361">
    <property type="term" value="P:protein localization to basolateral plasma membrane"/>
    <property type="evidence" value="ECO:0007669"/>
    <property type="project" value="EnsemblMetazoa"/>
</dbReference>
<dbReference type="GeneID" id="9945779"/>
<dbReference type="CDD" id="cd00071">
    <property type="entry name" value="GMPK"/>
    <property type="match status" value="1"/>
</dbReference>
<evidence type="ECO:0000256" key="2">
    <source>
        <dbReference type="ARBA" id="ARBA00007014"/>
    </source>
</evidence>
<dbReference type="Pfam" id="PF00625">
    <property type="entry name" value="Guanylate_kin"/>
    <property type="match status" value="1"/>
</dbReference>
<evidence type="ECO:0000256" key="4">
    <source>
        <dbReference type="ARBA" id="ARBA00022741"/>
    </source>
</evidence>
<accession>A0A1S0UL86</accession>
<keyword evidence="5" id="KW-0067">ATP-binding</keyword>
<evidence type="ECO:0000256" key="6">
    <source>
        <dbReference type="PROSITE-ProRule" id="PRU00192"/>
    </source>
</evidence>
<dbReference type="Pfam" id="PF00069">
    <property type="entry name" value="Pkinase"/>
    <property type="match status" value="1"/>
</dbReference>
<sequence length="1003" mass="112010">MYAGQPWTLSEETVLLNHHYQLGDVIERGPLSTVYRAVHRITSKLYSVKSIDMQKYSVTSGLTRTDVDNEIEICAVLKHPFLCELKDVIAGEKAVHMVFEFLDGDDICFEIVKRASAGFVYSEAVASHYMRQLMQALEYMHSQGIIHRDIRPHNVVLASKDNSAPLKLTGFGVSMKLPAAAATVRAGRVGVSYFMAPEVVSDAEYGTKADMWSAGVLLYILLCGRLPFVGTRQSIYEGITEGRYSHHGGTWQQISDSAKDLLIRLLTVNPSNRISAEGALNHEWLRERSRFAPRRHLQSTVEQIRRYNARRKLKSNILSAVNNKKWMEGCSCSTGTGTSAAAIAVHSDAVVSGDLLPGGDTCDADGCTRRGTEQVIPKDLSGVEKILTSLDQIAALTDAPFTAESIANKSPINPSLENADLKTLLMLYDRISNLSVQPLILEHDSARYAKELCIQIGGFLQPSAEVEELRQLLESQEIQAVLQAYDVIIHEIYEGSASGNCATVEMGGNEGNRIMHQQQSAPPQISVQASTSSQLPFSYLNGGVLRAQTSQTVTPSFGTAANELPQSFMPPVLNDDDDLMMDSVSRVRLVQFQKDTDEPMGITLKVTEDGRCQVARIMHGGLIHRQATLHVGDEIREINGVSVLNQSVEMLQRLLRDARGAVTFKIVPSYRSAPPACEIFVRAQFDYDPGQDDLIPCPQAGVPFKTGDILQVISKDDHNWWQARYISQFPALGSGGPSGTYTPGASVAGLIPSPELQEWRTACLAMERAKDNTHCMWFNKKKKYYTTKYLQKHSALFDQLDLVTYEEVVRLATYRRKTLVLLGAHGVGRRHIKNTLIHRHPQRFAYPIPHTTRQPRKDEIDGKHYYFVSNDCMLADIQANEYLEYGTHEECMYGTKLETIRNIHRTGKMAILDVEPQALKVLRTAEYAPFVVFIAAPNLHGLQDPDGSLERLLRESEILRQAFGHLFDYVILNNDIDETIRQLELVVEKLNACPQWMPVSWVY</sequence>
<dbReference type="FunFam" id="2.30.42.10:FF:000016">
    <property type="entry name" value="peripheral plasma membrane protein CASK isoform X2"/>
    <property type="match status" value="1"/>
</dbReference>
<dbReference type="InterPro" id="IPR036028">
    <property type="entry name" value="SH3-like_dom_sf"/>
</dbReference>
<dbReference type="InterPro" id="IPR001478">
    <property type="entry name" value="PDZ"/>
</dbReference>
<feature type="domain" description="SH3" evidence="7">
    <location>
        <begin position="676"/>
        <end position="761"/>
    </location>
</feature>
<dbReference type="GO" id="GO:0040026">
    <property type="term" value="P:positive regulation of vulval development"/>
    <property type="evidence" value="ECO:0007669"/>
    <property type="project" value="EnsemblMetazoa"/>
</dbReference>
<dbReference type="SUPFAM" id="SSF56112">
    <property type="entry name" value="Protein kinase-like (PK-like)"/>
    <property type="match status" value="1"/>
</dbReference>
<feature type="domain" description="Guanylate kinase-like" evidence="9">
    <location>
        <begin position="816"/>
        <end position="988"/>
    </location>
</feature>
<dbReference type="InterPro" id="IPR008266">
    <property type="entry name" value="Tyr_kinase_AS"/>
</dbReference>
<dbReference type="EMBL" id="JH712122">
    <property type="protein sequence ID" value="EJD75607.1"/>
    <property type="molecule type" value="Genomic_DNA"/>
</dbReference>
<dbReference type="GO" id="GO:0009791">
    <property type="term" value="P:post-embryonic development"/>
    <property type="evidence" value="ECO:0007669"/>
    <property type="project" value="EnsemblMetazoa"/>
</dbReference>
<dbReference type="GO" id="GO:0004713">
    <property type="term" value="F:protein tyrosine kinase activity"/>
    <property type="evidence" value="ECO:0007669"/>
    <property type="project" value="InterPro"/>
</dbReference>
<dbReference type="InterPro" id="IPR020590">
    <property type="entry name" value="Guanylate_kinase_CS"/>
</dbReference>
<dbReference type="InterPro" id="IPR001452">
    <property type="entry name" value="SH3_domain"/>
</dbReference>
<gene>
    <name evidence="11" type="ORF">LOAG_17286</name>
</gene>
<dbReference type="Pfam" id="PF02828">
    <property type="entry name" value="L27"/>
    <property type="match status" value="1"/>
</dbReference>
<name>A0A1S0UL86_LOALO</name>
<evidence type="ECO:0000313" key="11">
    <source>
        <dbReference type="EMBL" id="EJD75607.1"/>
    </source>
</evidence>
<dbReference type="GO" id="GO:0005159">
    <property type="term" value="F:insulin-like growth factor receptor binding"/>
    <property type="evidence" value="ECO:0007669"/>
    <property type="project" value="EnsemblMetazoa"/>
</dbReference>
<dbReference type="FunFam" id="3.40.50.300:FF:000146">
    <property type="entry name" value="MAGUK p55 subfamily member 6 isoform X1"/>
    <property type="match status" value="1"/>
</dbReference>
<comment type="cofactor">
    <cofactor evidence="1">
        <name>Mg(2+)</name>
        <dbReference type="ChEBI" id="CHEBI:18420"/>
    </cofactor>
</comment>
<dbReference type="Gene3D" id="3.40.50.300">
    <property type="entry name" value="P-loop containing nucleotide triphosphate hydrolases"/>
    <property type="match status" value="1"/>
</dbReference>
<dbReference type="SUPFAM" id="SSF52540">
    <property type="entry name" value="P-loop containing nucleoside triphosphate hydrolases"/>
    <property type="match status" value="1"/>
</dbReference>
<dbReference type="GO" id="GO:0030054">
    <property type="term" value="C:cell junction"/>
    <property type="evidence" value="ECO:0007669"/>
    <property type="project" value="EnsemblMetazoa"/>
</dbReference>
<dbReference type="InterPro" id="IPR008145">
    <property type="entry name" value="GK/Ca_channel_bsu"/>
</dbReference>
<proteinExistence type="inferred from homology"/>
<dbReference type="KEGG" id="loa:LOAG_17286"/>
<dbReference type="Pfam" id="PF00018">
    <property type="entry name" value="SH3_1"/>
    <property type="match status" value="1"/>
</dbReference>